<dbReference type="InterPro" id="IPR015886">
    <property type="entry name" value="H2TH_FPG"/>
</dbReference>
<feature type="coiled-coil region" evidence="16">
    <location>
        <begin position="2"/>
        <end position="30"/>
    </location>
</feature>
<dbReference type="InterPro" id="IPR015887">
    <property type="entry name" value="DNA_glyclase_Znf_dom_DNA_BS"/>
</dbReference>
<protein>
    <recommendedName>
        <fullName evidence="15">Formamidopyrimidine-DNA glycosylase</fullName>
        <shortName evidence="15">Fapy-DNA glycosylase</shortName>
        <ecNumber evidence="15">3.2.2.23</ecNumber>
    </recommendedName>
    <alternativeName>
        <fullName evidence="15">DNA-(apurinic or apyrimidinic site) lyase MutM</fullName>
        <shortName evidence="15">AP lyase MutM</shortName>
        <ecNumber evidence="15">4.2.99.18</ecNumber>
    </alternativeName>
</protein>
<keyword evidence="16" id="KW-0175">Coiled coil</keyword>
<dbReference type="GO" id="GO:0006284">
    <property type="term" value="P:base-excision repair"/>
    <property type="evidence" value="ECO:0007669"/>
    <property type="project" value="InterPro"/>
</dbReference>
<dbReference type="InterPro" id="IPR012319">
    <property type="entry name" value="FPG_cat"/>
</dbReference>
<evidence type="ECO:0000259" key="17">
    <source>
        <dbReference type="PROSITE" id="PS51066"/>
    </source>
</evidence>
<dbReference type="SUPFAM" id="SSF46946">
    <property type="entry name" value="S13-like H2TH domain"/>
    <property type="match status" value="1"/>
</dbReference>
<feature type="active site" description="Proton donor; for delta-elimination activity" evidence="15">
    <location>
        <position position="339"/>
    </location>
</feature>
<dbReference type="Pfam" id="PF06827">
    <property type="entry name" value="zf-FPG_IleRS"/>
    <property type="match status" value="1"/>
</dbReference>
<dbReference type="InterPro" id="IPR000214">
    <property type="entry name" value="Znf_DNA_glyclase/AP_lyase"/>
</dbReference>
<dbReference type="PROSITE" id="PS51068">
    <property type="entry name" value="FPG_CAT"/>
    <property type="match status" value="1"/>
</dbReference>
<evidence type="ECO:0000256" key="7">
    <source>
        <dbReference type="ARBA" id="ARBA00022801"/>
    </source>
</evidence>
<evidence type="ECO:0000256" key="11">
    <source>
        <dbReference type="ARBA" id="ARBA00023239"/>
    </source>
</evidence>
<dbReference type="EC" id="4.2.99.18" evidence="15"/>
<evidence type="ECO:0000256" key="14">
    <source>
        <dbReference type="ARBA" id="ARBA00044632"/>
    </source>
</evidence>
<evidence type="ECO:0000256" key="4">
    <source>
        <dbReference type="ARBA" id="ARBA00022723"/>
    </source>
</evidence>
<dbReference type="SMART" id="SM01232">
    <property type="entry name" value="H2TH"/>
    <property type="match status" value="1"/>
</dbReference>
<evidence type="ECO:0000256" key="10">
    <source>
        <dbReference type="ARBA" id="ARBA00023204"/>
    </source>
</evidence>
<dbReference type="GO" id="GO:0003684">
    <property type="term" value="F:damaged DNA binding"/>
    <property type="evidence" value="ECO:0007669"/>
    <property type="project" value="InterPro"/>
</dbReference>
<proteinExistence type="inferred from homology"/>
<sequence length="349" mass="39890">MIMNNTKKNKEKEEERKRLAKALKQNILKRKKQQQSRQRTLSKLVCGEEFLGESTAEYSNVFENDKITIRNLSFEGGIMPELPEVEVISNFLLDKIKNKQISNVIVNNWNLRAPITKNIDDMLKGKVIRNIKRRGKYTIWNTDDSVAVIIHLGMSGKLIYADHDQMRNKHDHVVFLFSDNTSIIFNDPRRFGLVIVLNKEQETDFFSDFGMEPLTDEFSGDYLQELLKNKKVNIKSALMDNKSIVGVGNIYASESLFRARISPLRSAKNLTYRECEKLAAEIKNTLSDAIAAGGSTLKDYAQPSGSAGYFQNNFYVYGKVQKPCKICNNIITLIRQNGRSTYFCNACQN</sequence>
<dbReference type="Pfam" id="PF06831">
    <property type="entry name" value="H2TH"/>
    <property type="match status" value="1"/>
</dbReference>
<reference evidence="19" key="1">
    <citation type="submission" date="2024-01" db="EMBL/GenBank/DDBJ databases">
        <title>Sequencing the genomes of a sandfly, Sergentomyia squamirostris, and its two endosymbionts.</title>
        <authorList>
            <person name="Itokawa K."/>
            <person name="Sanjoba C."/>
        </authorList>
    </citation>
    <scope>NUCLEOTIDE SEQUENCE</scope>
    <source>
        <strain evidence="19">WSSQ</strain>
    </source>
</reference>
<dbReference type="PROSITE" id="PS01242">
    <property type="entry name" value="ZF_FPG_1"/>
    <property type="match status" value="1"/>
</dbReference>
<evidence type="ECO:0000259" key="18">
    <source>
        <dbReference type="PROSITE" id="PS51068"/>
    </source>
</evidence>
<dbReference type="InterPro" id="IPR010979">
    <property type="entry name" value="Ribosomal_uS13-like_H2TH"/>
</dbReference>
<feature type="binding site" evidence="15">
    <location>
        <position position="230"/>
    </location>
    <ligand>
        <name>DNA</name>
        <dbReference type="ChEBI" id="CHEBI:16991"/>
    </ligand>
</feature>
<comment type="catalytic activity">
    <reaction evidence="14 15">
        <text>2'-deoxyribonucleotide-(2'-deoxyribose 5'-phosphate)-2'-deoxyribonucleotide-DNA = a 3'-end 2'-deoxyribonucleotide-(2,3-dehydro-2,3-deoxyribose 5'-phosphate)-DNA + a 5'-end 5'-phospho-2'-deoxyribonucleoside-DNA + H(+)</text>
        <dbReference type="Rhea" id="RHEA:66592"/>
        <dbReference type="Rhea" id="RHEA-COMP:13180"/>
        <dbReference type="Rhea" id="RHEA-COMP:16897"/>
        <dbReference type="Rhea" id="RHEA-COMP:17067"/>
        <dbReference type="ChEBI" id="CHEBI:15378"/>
        <dbReference type="ChEBI" id="CHEBI:136412"/>
        <dbReference type="ChEBI" id="CHEBI:157695"/>
        <dbReference type="ChEBI" id="CHEBI:167181"/>
        <dbReference type="EC" id="4.2.99.18"/>
    </reaction>
</comment>
<dbReference type="InterPro" id="IPR020629">
    <property type="entry name" value="FPG_Glyclase"/>
</dbReference>
<dbReference type="PANTHER" id="PTHR22993">
    <property type="entry name" value="FORMAMIDOPYRIMIDINE-DNA GLYCOSYLASE"/>
    <property type="match status" value="1"/>
</dbReference>
<evidence type="ECO:0000256" key="5">
    <source>
        <dbReference type="ARBA" id="ARBA00022763"/>
    </source>
</evidence>
<dbReference type="Pfam" id="PF01149">
    <property type="entry name" value="Fapy_DNA_glyco"/>
    <property type="match status" value="1"/>
</dbReference>
<dbReference type="PANTHER" id="PTHR22993:SF9">
    <property type="entry name" value="FORMAMIDOPYRIMIDINE-DNA GLYCOSYLASE"/>
    <property type="match status" value="1"/>
</dbReference>
<dbReference type="PROSITE" id="PS51066">
    <property type="entry name" value="ZF_FPG_2"/>
    <property type="match status" value="1"/>
</dbReference>
<evidence type="ECO:0000256" key="9">
    <source>
        <dbReference type="ARBA" id="ARBA00023125"/>
    </source>
</evidence>
<keyword evidence="5 15" id="KW-0227">DNA damage</keyword>
<evidence type="ECO:0000256" key="15">
    <source>
        <dbReference type="HAMAP-Rule" id="MF_00103"/>
    </source>
</evidence>
<keyword evidence="9 15" id="KW-0238">DNA-binding</keyword>
<comment type="function">
    <text evidence="15">Involved in base excision repair of DNA damaged by oxidation or by mutagenic agents. Acts as DNA glycosylase that recognizes and removes damaged bases. Has a preference for oxidized purines, such as 7,8-dihydro-8-oxoguanine (8-oxoG). Has AP (apurinic/apyrimidinic) lyase activity and introduces nicks in the DNA strand. Cleaves the DNA backbone by beta-delta elimination to generate a single-strand break at the site of the removed base with both 3'- and 5'-phosphates.</text>
</comment>
<keyword evidence="4 15" id="KW-0479">Metal-binding</keyword>
<dbReference type="EC" id="3.2.2.23" evidence="15"/>
<comment type="subunit">
    <text evidence="3 15">Monomer.</text>
</comment>
<dbReference type="CDD" id="cd08966">
    <property type="entry name" value="EcFpg-like_N"/>
    <property type="match status" value="1"/>
</dbReference>
<dbReference type="Gene3D" id="1.10.8.50">
    <property type="match status" value="1"/>
</dbReference>
<evidence type="ECO:0000256" key="2">
    <source>
        <dbReference type="ARBA" id="ARBA00009409"/>
    </source>
</evidence>
<feature type="domain" description="FPG-type" evidence="17">
    <location>
        <begin position="315"/>
        <end position="349"/>
    </location>
</feature>
<keyword evidence="8 15" id="KW-0862">Zinc</keyword>
<organism evidence="19">
    <name type="scientific">Wolbachia endosymbiont of Sergentomyia squamirostris</name>
    <dbReference type="NCBI Taxonomy" id="3113640"/>
    <lineage>
        <taxon>Bacteria</taxon>
        <taxon>Pseudomonadati</taxon>
        <taxon>Pseudomonadota</taxon>
        <taxon>Alphaproteobacteria</taxon>
        <taxon>Rickettsiales</taxon>
        <taxon>Anaplasmataceae</taxon>
        <taxon>Wolbachieae</taxon>
        <taxon>Wolbachia</taxon>
    </lineage>
</organism>
<feature type="active site" description="Schiff-base intermediate with DNA" evidence="15">
    <location>
        <position position="80"/>
    </location>
</feature>
<evidence type="ECO:0000256" key="12">
    <source>
        <dbReference type="ARBA" id="ARBA00023268"/>
    </source>
</evidence>
<dbReference type="SMART" id="SM00898">
    <property type="entry name" value="Fapy_DNA_glyco"/>
    <property type="match status" value="1"/>
</dbReference>
<gene>
    <name evidence="15 19" type="primary">mutM</name>
    <name evidence="15" type="synonym">fpg</name>
    <name evidence="19" type="ORF">DMENIID0003_12100</name>
</gene>
<dbReference type="GO" id="GO:0008270">
    <property type="term" value="F:zinc ion binding"/>
    <property type="evidence" value="ECO:0007669"/>
    <property type="project" value="UniProtKB-UniRule"/>
</dbReference>
<dbReference type="AlphaFoldDB" id="A0AAT9GEI2"/>
<dbReference type="SUPFAM" id="SSF57716">
    <property type="entry name" value="Glucocorticoid receptor-like (DNA-binding domain)"/>
    <property type="match status" value="1"/>
</dbReference>
<evidence type="ECO:0000256" key="13">
    <source>
        <dbReference type="ARBA" id="ARBA00023295"/>
    </source>
</evidence>
<evidence type="ECO:0000313" key="19">
    <source>
        <dbReference type="EMBL" id="BFD48136.1"/>
    </source>
</evidence>
<evidence type="ECO:0000256" key="3">
    <source>
        <dbReference type="ARBA" id="ARBA00011245"/>
    </source>
</evidence>
<dbReference type="FunFam" id="1.10.8.50:FF:000003">
    <property type="entry name" value="Formamidopyrimidine-DNA glycosylase"/>
    <property type="match status" value="1"/>
</dbReference>
<feature type="active site" description="Proton donor; for beta-elimination activity" evidence="15">
    <location>
        <position position="136"/>
    </location>
</feature>
<dbReference type="EMBL" id="AP029172">
    <property type="protein sequence ID" value="BFD48136.1"/>
    <property type="molecule type" value="Genomic_DNA"/>
</dbReference>
<keyword evidence="12 15" id="KW-0511">Multifunctional enzyme</keyword>
<feature type="domain" description="Formamidopyrimidine-DNA glycosylase catalytic" evidence="18">
    <location>
        <begin position="80"/>
        <end position="192"/>
    </location>
</feature>
<keyword evidence="11 15" id="KW-0456">Lyase</keyword>
<dbReference type="NCBIfam" id="TIGR00577">
    <property type="entry name" value="fpg"/>
    <property type="match status" value="1"/>
</dbReference>
<feature type="binding site" evidence="15">
    <location>
        <position position="170"/>
    </location>
    <ligand>
        <name>DNA</name>
        <dbReference type="ChEBI" id="CHEBI:16991"/>
    </ligand>
</feature>
<dbReference type="NCBIfam" id="NF002211">
    <property type="entry name" value="PRK01103.1"/>
    <property type="match status" value="1"/>
</dbReference>
<keyword evidence="13 15" id="KW-0326">Glycosidase</keyword>
<evidence type="ECO:0000256" key="1">
    <source>
        <dbReference type="ARBA" id="ARBA00001668"/>
    </source>
</evidence>
<dbReference type="Gene3D" id="3.20.190.10">
    <property type="entry name" value="MutM-like, N-terminal"/>
    <property type="match status" value="1"/>
</dbReference>
<keyword evidence="6 15" id="KW-0863">Zinc-finger</keyword>
<comment type="cofactor">
    <cofactor evidence="15">
        <name>Zn(2+)</name>
        <dbReference type="ChEBI" id="CHEBI:29105"/>
    </cofactor>
    <text evidence="15">Binds 1 zinc ion per subunit.</text>
</comment>
<dbReference type="InterPro" id="IPR035937">
    <property type="entry name" value="FPG_N"/>
</dbReference>
<feature type="binding site" evidence="15">
    <location>
        <position position="189"/>
    </location>
    <ligand>
        <name>DNA</name>
        <dbReference type="ChEBI" id="CHEBI:16991"/>
    </ligand>
</feature>
<name>A0AAT9GEI2_9RICK</name>
<comment type="catalytic activity">
    <reaction evidence="1 15">
        <text>Hydrolysis of DNA containing ring-opened 7-methylguanine residues, releasing 2,6-diamino-4-hydroxy-5-(N-methyl)formamidopyrimidine.</text>
        <dbReference type="EC" id="3.2.2.23"/>
    </reaction>
</comment>
<dbReference type="SUPFAM" id="SSF81624">
    <property type="entry name" value="N-terminal domain of MutM-like DNA repair proteins"/>
    <property type="match status" value="1"/>
</dbReference>
<dbReference type="HAMAP" id="MF_00103">
    <property type="entry name" value="Fapy_DNA_glycosyl"/>
    <property type="match status" value="1"/>
</dbReference>
<keyword evidence="10 15" id="KW-0234">DNA repair</keyword>
<feature type="active site" description="Proton donor" evidence="15">
    <location>
        <position position="81"/>
    </location>
</feature>
<evidence type="ECO:0000256" key="6">
    <source>
        <dbReference type="ARBA" id="ARBA00022771"/>
    </source>
</evidence>
<evidence type="ECO:0000256" key="8">
    <source>
        <dbReference type="ARBA" id="ARBA00022833"/>
    </source>
</evidence>
<dbReference type="InterPro" id="IPR010663">
    <property type="entry name" value="Znf_FPG/IleRS"/>
</dbReference>
<dbReference type="GO" id="GO:0140078">
    <property type="term" value="F:class I DNA-(apurinic or apyrimidinic site) endonuclease activity"/>
    <property type="evidence" value="ECO:0007669"/>
    <property type="project" value="UniProtKB-EC"/>
</dbReference>
<keyword evidence="7 15" id="KW-0378">Hydrolase</keyword>
<comment type="similarity">
    <text evidence="2 15">Belongs to the FPG family.</text>
</comment>
<evidence type="ECO:0000256" key="16">
    <source>
        <dbReference type="SAM" id="Coils"/>
    </source>
</evidence>
<accession>A0AAT9GEI2</accession>
<dbReference type="GO" id="GO:0034039">
    <property type="term" value="F:8-oxo-7,8-dihydroguanine DNA N-glycosylase activity"/>
    <property type="evidence" value="ECO:0007669"/>
    <property type="project" value="TreeGrafter"/>
</dbReference>